<evidence type="ECO:0000256" key="6">
    <source>
        <dbReference type="ARBA" id="ARBA00023136"/>
    </source>
</evidence>
<keyword evidence="9" id="KW-1185">Reference proteome</keyword>
<dbReference type="GO" id="GO:0070782">
    <property type="term" value="P:phosphatidylserine exposure on apoptotic cell surface"/>
    <property type="evidence" value="ECO:0007669"/>
    <property type="project" value="TreeGrafter"/>
</dbReference>
<accession>A0A151IN63</accession>
<feature type="transmembrane region" description="Helical" evidence="7">
    <location>
        <begin position="323"/>
        <end position="343"/>
    </location>
</feature>
<feature type="transmembrane region" description="Helical" evidence="7">
    <location>
        <begin position="41"/>
        <end position="67"/>
    </location>
</feature>
<dbReference type="Pfam" id="PF09815">
    <property type="entry name" value="XK-related"/>
    <property type="match status" value="1"/>
</dbReference>
<protein>
    <recommendedName>
        <fullName evidence="7">XK-related protein</fullName>
    </recommendedName>
</protein>
<comment type="subcellular location">
    <subcellularLocation>
        <location evidence="1">Cell membrane</location>
        <topology evidence="1">Multi-pass membrane protein</topology>
    </subcellularLocation>
    <subcellularLocation>
        <location evidence="7">Membrane</location>
        <topology evidence="7">Multi-pass membrane protein</topology>
    </subcellularLocation>
</comment>
<gene>
    <name evidence="8" type="ORF">ALC62_02257</name>
</gene>
<evidence type="ECO:0000256" key="5">
    <source>
        <dbReference type="ARBA" id="ARBA00022989"/>
    </source>
</evidence>
<evidence type="ECO:0000313" key="9">
    <source>
        <dbReference type="Proteomes" id="UP000078542"/>
    </source>
</evidence>
<feature type="transmembrane region" description="Helical" evidence="7">
    <location>
        <begin position="382"/>
        <end position="407"/>
    </location>
</feature>
<dbReference type="GO" id="GO:0043652">
    <property type="term" value="P:engulfment of apoptotic cell"/>
    <property type="evidence" value="ECO:0007669"/>
    <property type="project" value="TreeGrafter"/>
</dbReference>
<feature type="transmembrane region" description="Helical" evidence="7">
    <location>
        <begin position="244"/>
        <end position="267"/>
    </location>
</feature>
<keyword evidence="4 7" id="KW-0812">Transmembrane</keyword>
<evidence type="ECO:0000256" key="7">
    <source>
        <dbReference type="RuleBase" id="RU910716"/>
    </source>
</evidence>
<keyword evidence="6 7" id="KW-0472">Membrane</keyword>
<keyword evidence="3" id="KW-1003">Cell membrane</keyword>
<dbReference type="GO" id="GO:0005886">
    <property type="term" value="C:plasma membrane"/>
    <property type="evidence" value="ECO:0007669"/>
    <property type="project" value="UniProtKB-SubCell"/>
</dbReference>
<evidence type="ECO:0000256" key="2">
    <source>
        <dbReference type="ARBA" id="ARBA00008789"/>
    </source>
</evidence>
<dbReference type="AlphaFoldDB" id="A0A151IN63"/>
<reference evidence="8 9" key="1">
    <citation type="submission" date="2016-03" db="EMBL/GenBank/DDBJ databases">
        <title>Cyphomyrmex costatus WGS genome.</title>
        <authorList>
            <person name="Nygaard S."/>
            <person name="Hu H."/>
            <person name="Boomsma J."/>
            <person name="Zhang G."/>
        </authorList>
    </citation>
    <scope>NUCLEOTIDE SEQUENCE [LARGE SCALE GENOMIC DNA]</scope>
    <source>
        <strain evidence="8">MS0001</strain>
        <tissue evidence="8">Whole body</tissue>
    </source>
</reference>
<dbReference type="InterPro" id="IPR018629">
    <property type="entry name" value="XK-rel"/>
</dbReference>
<sequence>MEERNCERRPFHLASVFPGIHFDVDLTDLPTDTPRISRLDIFLLVCSIIMHVVDMGFDYNIAIQYYLGGKVTYFAWTMFLILVPSFINVVISRRMQLQDKETSSSTSDSSNDYRTTHLLIKNGLYCTIAIFLQLAPVIHYWETLKCALKARKCKKSGDRVNERKYYIRMLKEDQDVALLRVFECFLEAAPQQILQLTLMLKHYHNEINFEFVHQVASIVSSLASMGWAMASYHRSIRLAQQNKLNIGVVGTVLQFLWHFSITVARILSLSVIASIWPLYTLFGCSIHWLIMTVWILVNSHGILEFCRAYGRPPHMLPTLKERIYSILFATVIGIVYIFIYLNTIDSNTFWKHLCFYMLCFVENIISILLWRYTSPPEVREAWYFNVFFIICFISILLGIIAIILYYTRFHPSKKQRTSNSLQVIYQSTGFCTTININSLSGATIISCFLLRIRRKVKSLVGSRSRTTERALSDN</sequence>
<evidence type="ECO:0000313" key="8">
    <source>
        <dbReference type="EMBL" id="KYN06776.1"/>
    </source>
</evidence>
<dbReference type="PANTHER" id="PTHR16024:SF6">
    <property type="entry name" value="XK-RELATED PROTEIN"/>
    <property type="match status" value="1"/>
</dbReference>
<comment type="similarity">
    <text evidence="2 7">Belongs to the XK family.</text>
</comment>
<keyword evidence="5 7" id="KW-1133">Transmembrane helix</keyword>
<feature type="transmembrane region" description="Helical" evidence="7">
    <location>
        <begin position="349"/>
        <end position="370"/>
    </location>
</feature>
<dbReference type="EMBL" id="KQ976963">
    <property type="protein sequence ID" value="KYN06776.1"/>
    <property type="molecule type" value="Genomic_DNA"/>
</dbReference>
<evidence type="ECO:0000256" key="4">
    <source>
        <dbReference type="ARBA" id="ARBA00022692"/>
    </source>
</evidence>
<dbReference type="InterPro" id="IPR050895">
    <property type="entry name" value="XK-related_scramblase"/>
</dbReference>
<evidence type="ECO:0000256" key="3">
    <source>
        <dbReference type="ARBA" id="ARBA00022475"/>
    </source>
</evidence>
<feature type="transmembrane region" description="Helical" evidence="7">
    <location>
        <begin position="211"/>
        <end position="232"/>
    </location>
</feature>
<dbReference type="PANTHER" id="PTHR16024">
    <property type="entry name" value="XK-RELATED PROTEIN"/>
    <property type="match status" value="1"/>
</dbReference>
<proteinExistence type="inferred from homology"/>
<organism evidence="8 9">
    <name type="scientific">Cyphomyrmex costatus</name>
    <dbReference type="NCBI Taxonomy" id="456900"/>
    <lineage>
        <taxon>Eukaryota</taxon>
        <taxon>Metazoa</taxon>
        <taxon>Ecdysozoa</taxon>
        <taxon>Arthropoda</taxon>
        <taxon>Hexapoda</taxon>
        <taxon>Insecta</taxon>
        <taxon>Pterygota</taxon>
        <taxon>Neoptera</taxon>
        <taxon>Endopterygota</taxon>
        <taxon>Hymenoptera</taxon>
        <taxon>Apocrita</taxon>
        <taxon>Aculeata</taxon>
        <taxon>Formicoidea</taxon>
        <taxon>Formicidae</taxon>
        <taxon>Myrmicinae</taxon>
        <taxon>Cyphomyrmex</taxon>
    </lineage>
</organism>
<feature type="transmembrane region" description="Helical" evidence="7">
    <location>
        <begin position="279"/>
        <end position="303"/>
    </location>
</feature>
<evidence type="ECO:0000256" key="1">
    <source>
        <dbReference type="ARBA" id="ARBA00004651"/>
    </source>
</evidence>
<feature type="transmembrane region" description="Helical" evidence="7">
    <location>
        <begin position="73"/>
        <end position="91"/>
    </location>
</feature>
<dbReference type="GO" id="GO:1902742">
    <property type="term" value="P:apoptotic process involved in development"/>
    <property type="evidence" value="ECO:0007669"/>
    <property type="project" value="TreeGrafter"/>
</dbReference>
<dbReference type="Proteomes" id="UP000078542">
    <property type="component" value="Unassembled WGS sequence"/>
</dbReference>
<name>A0A151IN63_9HYME</name>